<comment type="caution">
    <text evidence="3">The sequence shown here is derived from an EMBL/GenBank/DDBJ whole genome shotgun (WGS) entry which is preliminary data.</text>
</comment>
<accession>A0A9D4S0S7</accession>
<protein>
    <recommendedName>
        <fullName evidence="2">ATP-grasp domain-containing protein</fullName>
    </recommendedName>
</protein>
<dbReference type="Pfam" id="PF15632">
    <property type="entry name" value="ATPgrasp_Ter"/>
    <property type="match status" value="1"/>
</dbReference>
<evidence type="ECO:0000259" key="2">
    <source>
        <dbReference type="PROSITE" id="PS50975"/>
    </source>
</evidence>
<keyword evidence="1" id="KW-0067">ATP-binding</keyword>
<sequence length="485" mass="54791">VSSDNSSQYKRRDLDMPKFDELFGRSVRPWVRTMLTRSQDYLLQDKTILVIGAGGYSNQFIWPSALELGVNIVLVDSNLEYFARDLVYRFISIDIEDHKRDRAHASFIVETLRDMNISVDGCLTFWDDCGPLAALVSELLKTKGNTYKAAYMAKTKSLTQAHLRKRTGPIPHWQYTSLFACRSARITCEADIPKAIQAVSIPAILKLEHASCAVGVNIVKCKEDVFNQYANITNRLRTNVDFRGVGLGFSNLMVLMEHLQGSDHVVDVVIFERKLVAAFITNNGLTNWPSYIETSALMPSNLTVDKQAQLVNAAFQCLTELGLSNGVFNVRMQLTSIGPKLIDINARTGGLYICDWVKRLYRIDLMKCALLVSCGIRPYIPLIPPSEYILGVMLMPSKHKHVMHDKVTRMILDDMQSQGDIILTLLETEESLRFANDKAEYEQPYANIAVQAQTVEEARRKLLNICKKLAIETSDYKVSQFIQLC</sequence>
<evidence type="ECO:0000313" key="3">
    <source>
        <dbReference type="EMBL" id="KAH3888254.1"/>
    </source>
</evidence>
<name>A0A9D4S0S7_DREPO</name>
<proteinExistence type="predicted"/>
<keyword evidence="1" id="KW-0547">Nucleotide-binding</keyword>
<dbReference type="EMBL" id="JAIWYP010000001">
    <property type="protein sequence ID" value="KAH3888254.1"/>
    <property type="molecule type" value="Genomic_DNA"/>
</dbReference>
<feature type="domain" description="ATP-grasp" evidence="2">
    <location>
        <begin position="170"/>
        <end position="374"/>
    </location>
</feature>
<dbReference type="GO" id="GO:0005524">
    <property type="term" value="F:ATP binding"/>
    <property type="evidence" value="ECO:0007669"/>
    <property type="project" value="UniProtKB-UniRule"/>
</dbReference>
<dbReference type="GO" id="GO:0016887">
    <property type="term" value="F:ATP hydrolysis activity"/>
    <property type="evidence" value="ECO:0007669"/>
    <property type="project" value="InterPro"/>
</dbReference>
<dbReference type="GO" id="GO:0047730">
    <property type="term" value="F:carnosine synthase activity"/>
    <property type="evidence" value="ECO:0007669"/>
    <property type="project" value="InterPro"/>
</dbReference>
<dbReference type="PANTHER" id="PTHR48066">
    <property type="entry name" value="CARNOSINE SYNTHASE 1"/>
    <property type="match status" value="1"/>
</dbReference>
<dbReference type="SUPFAM" id="SSF56059">
    <property type="entry name" value="Glutathione synthetase ATP-binding domain-like"/>
    <property type="match status" value="1"/>
</dbReference>
<dbReference type="Gene3D" id="3.40.50.20">
    <property type="match status" value="1"/>
</dbReference>
<dbReference type="PANTHER" id="PTHR48066:SF1">
    <property type="entry name" value="CARNOSINE SYNTHASE 1"/>
    <property type="match status" value="1"/>
</dbReference>
<keyword evidence="4" id="KW-1185">Reference proteome</keyword>
<feature type="non-terminal residue" evidence="3">
    <location>
        <position position="485"/>
    </location>
</feature>
<dbReference type="InterPro" id="IPR031046">
    <property type="entry name" value="CARNS1"/>
</dbReference>
<dbReference type="GO" id="GO:0046872">
    <property type="term" value="F:metal ion binding"/>
    <property type="evidence" value="ECO:0007669"/>
    <property type="project" value="InterPro"/>
</dbReference>
<dbReference type="AlphaFoldDB" id="A0A9D4S0S7"/>
<gene>
    <name evidence="3" type="ORF">DPMN_012286</name>
</gene>
<dbReference type="Proteomes" id="UP000828390">
    <property type="component" value="Unassembled WGS sequence"/>
</dbReference>
<reference evidence="3" key="1">
    <citation type="journal article" date="2019" name="bioRxiv">
        <title>The Genome of the Zebra Mussel, Dreissena polymorpha: A Resource for Invasive Species Research.</title>
        <authorList>
            <person name="McCartney M.A."/>
            <person name="Auch B."/>
            <person name="Kono T."/>
            <person name="Mallez S."/>
            <person name="Zhang Y."/>
            <person name="Obille A."/>
            <person name="Becker A."/>
            <person name="Abrahante J.E."/>
            <person name="Garbe J."/>
            <person name="Badalamenti J.P."/>
            <person name="Herman A."/>
            <person name="Mangelson H."/>
            <person name="Liachko I."/>
            <person name="Sullivan S."/>
            <person name="Sone E.D."/>
            <person name="Koren S."/>
            <person name="Silverstein K.A.T."/>
            <person name="Beckman K.B."/>
            <person name="Gohl D.M."/>
        </authorList>
    </citation>
    <scope>NUCLEOTIDE SEQUENCE</scope>
    <source>
        <strain evidence="3">Duluth1</strain>
        <tissue evidence="3">Whole animal</tissue>
    </source>
</reference>
<reference evidence="3" key="2">
    <citation type="submission" date="2020-11" db="EMBL/GenBank/DDBJ databases">
        <authorList>
            <person name="McCartney M.A."/>
            <person name="Auch B."/>
            <person name="Kono T."/>
            <person name="Mallez S."/>
            <person name="Becker A."/>
            <person name="Gohl D.M."/>
            <person name="Silverstein K.A.T."/>
            <person name="Koren S."/>
            <person name="Bechman K.B."/>
            <person name="Herman A."/>
            <person name="Abrahante J.E."/>
            <person name="Garbe J."/>
        </authorList>
    </citation>
    <scope>NUCLEOTIDE SEQUENCE</scope>
    <source>
        <strain evidence="3">Duluth1</strain>
        <tissue evidence="3">Whole animal</tissue>
    </source>
</reference>
<dbReference type="InterPro" id="IPR011761">
    <property type="entry name" value="ATP-grasp"/>
</dbReference>
<dbReference type="Gene3D" id="3.30.470.20">
    <property type="entry name" value="ATP-grasp fold, B domain"/>
    <property type="match status" value="1"/>
</dbReference>
<evidence type="ECO:0000313" key="4">
    <source>
        <dbReference type="Proteomes" id="UP000828390"/>
    </source>
</evidence>
<dbReference type="GO" id="GO:0035499">
    <property type="term" value="P:carnosine biosynthetic process"/>
    <property type="evidence" value="ECO:0007669"/>
    <property type="project" value="InterPro"/>
</dbReference>
<organism evidence="3 4">
    <name type="scientific">Dreissena polymorpha</name>
    <name type="common">Zebra mussel</name>
    <name type="synonym">Mytilus polymorpha</name>
    <dbReference type="NCBI Taxonomy" id="45954"/>
    <lineage>
        <taxon>Eukaryota</taxon>
        <taxon>Metazoa</taxon>
        <taxon>Spiralia</taxon>
        <taxon>Lophotrochozoa</taxon>
        <taxon>Mollusca</taxon>
        <taxon>Bivalvia</taxon>
        <taxon>Autobranchia</taxon>
        <taxon>Heteroconchia</taxon>
        <taxon>Euheterodonta</taxon>
        <taxon>Imparidentia</taxon>
        <taxon>Neoheterodontei</taxon>
        <taxon>Myida</taxon>
        <taxon>Dreissenoidea</taxon>
        <taxon>Dreissenidae</taxon>
        <taxon>Dreissena</taxon>
    </lineage>
</organism>
<evidence type="ECO:0000256" key="1">
    <source>
        <dbReference type="PROSITE-ProRule" id="PRU00409"/>
    </source>
</evidence>
<dbReference type="PROSITE" id="PS50975">
    <property type="entry name" value="ATP_GRASP"/>
    <property type="match status" value="1"/>
</dbReference>